<dbReference type="OMA" id="HINIPHP"/>
<feature type="compositionally biased region" description="Polar residues" evidence="1">
    <location>
        <begin position="355"/>
        <end position="366"/>
    </location>
</feature>
<feature type="compositionally biased region" description="Polar residues" evidence="1">
    <location>
        <begin position="155"/>
        <end position="184"/>
    </location>
</feature>
<feature type="region of interest" description="Disordered" evidence="1">
    <location>
        <begin position="306"/>
        <end position="327"/>
    </location>
</feature>
<dbReference type="EMBL" id="AQGS01000143">
    <property type="protein sequence ID" value="EPS41857.1"/>
    <property type="molecule type" value="Genomic_DNA"/>
</dbReference>
<comment type="caution">
    <text evidence="2">The sequence shown here is derived from an EMBL/GenBank/DDBJ whole genome shotgun (WGS) entry which is preliminary data.</text>
</comment>
<dbReference type="HOGENOM" id="CLU_690735_0_0_1"/>
<feature type="compositionally biased region" description="Basic residues" evidence="1">
    <location>
        <begin position="383"/>
        <end position="394"/>
    </location>
</feature>
<feature type="region of interest" description="Disordered" evidence="1">
    <location>
        <begin position="73"/>
        <end position="246"/>
    </location>
</feature>
<organism evidence="2 3">
    <name type="scientific">Dactylellina haptotyla (strain CBS 200.50)</name>
    <name type="common">Nematode-trapping fungus</name>
    <name type="synonym">Monacrosporium haptotylum</name>
    <dbReference type="NCBI Taxonomy" id="1284197"/>
    <lineage>
        <taxon>Eukaryota</taxon>
        <taxon>Fungi</taxon>
        <taxon>Dikarya</taxon>
        <taxon>Ascomycota</taxon>
        <taxon>Pezizomycotina</taxon>
        <taxon>Orbiliomycetes</taxon>
        <taxon>Orbiliales</taxon>
        <taxon>Orbiliaceae</taxon>
        <taxon>Dactylellina</taxon>
    </lineage>
</organism>
<reference evidence="3" key="2">
    <citation type="submission" date="2013-04" db="EMBL/GenBank/DDBJ databases">
        <title>Genomic mechanisms accounting for the adaptation to parasitism in nematode-trapping fungi.</title>
        <authorList>
            <person name="Ahren D.G."/>
        </authorList>
    </citation>
    <scope>NUCLEOTIDE SEQUENCE [LARGE SCALE GENOMIC DNA]</scope>
    <source>
        <strain evidence="3">CBS 200.50</strain>
    </source>
</reference>
<dbReference type="Proteomes" id="UP000015100">
    <property type="component" value="Unassembled WGS sequence"/>
</dbReference>
<protein>
    <submittedName>
        <fullName evidence="2">Uncharacterized protein</fullName>
    </submittedName>
</protein>
<dbReference type="OrthoDB" id="5430217at2759"/>
<evidence type="ECO:0000313" key="2">
    <source>
        <dbReference type="EMBL" id="EPS41857.1"/>
    </source>
</evidence>
<feature type="compositionally biased region" description="Acidic residues" evidence="1">
    <location>
        <begin position="105"/>
        <end position="119"/>
    </location>
</feature>
<evidence type="ECO:0000256" key="1">
    <source>
        <dbReference type="SAM" id="MobiDB-lite"/>
    </source>
</evidence>
<keyword evidence="3" id="KW-1185">Reference proteome</keyword>
<proteinExistence type="predicted"/>
<feature type="compositionally biased region" description="Basic residues" evidence="1">
    <location>
        <begin position="128"/>
        <end position="140"/>
    </location>
</feature>
<reference evidence="2 3" key="1">
    <citation type="journal article" date="2013" name="PLoS Genet.">
        <title>Genomic mechanisms accounting for the adaptation to parasitism in nematode-trapping fungi.</title>
        <authorList>
            <person name="Meerupati T."/>
            <person name="Andersson K.M."/>
            <person name="Friman E."/>
            <person name="Kumar D."/>
            <person name="Tunlid A."/>
            <person name="Ahren D."/>
        </authorList>
    </citation>
    <scope>NUCLEOTIDE SEQUENCE [LARGE SCALE GENOMIC DNA]</scope>
    <source>
        <strain evidence="2 3">CBS 200.50</strain>
    </source>
</reference>
<dbReference type="AlphaFoldDB" id="S8C2K3"/>
<gene>
    <name evidence="2" type="ORF">H072_4183</name>
</gene>
<feature type="compositionally biased region" description="Basic and acidic residues" evidence="1">
    <location>
        <begin position="215"/>
        <end position="234"/>
    </location>
</feature>
<name>S8C2K3_DACHA</name>
<feature type="region of interest" description="Disordered" evidence="1">
    <location>
        <begin position="339"/>
        <end position="394"/>
    </location>
</feature>
<evidence type="ECO:0000313" key="3">
    <source>
        <dbReference type="Proteomes" id="UP000015100"/>
    </source>
</evidence>
<feature type="region of interest" description="Disordered" evidence="1">
    <location>
        <begin position="1"/>
        <end position="27"/>
    </location>
</feature>
<accession>S8C2K3</accession>
<sequence>MTPTINVPLPSPRSKRPSESPIHQSNSHNLSWYHLISVAFRDTLTERLSRTPTATQPEDAEVSERWKQMCKDKNISSAPFGTDDAGFSLELDGPIPDDNPVEPVVGEEDIPELAAEQDEATATTSSPTRRRRPGRPRGSVKRPPPAITAARRTLRNLSDISDHQWGSKQSAAAPSTISEDTATQSLRRSGRRSLKRKSEPYSFCTSEPLPSSGDVAERSHQPPLDVHSEPEPPRKLRKPPTPRQLSTPNIIFYFTVLPKPQTRPSGSASTSFFSFRFSSFQPYKRTLTSDKLVMLCMRAHVRLQGRLKDKGAGSTPGKPSPPNKPWLRRNIRTMVKKLAKKGKQIPSKVLEAGNSADSADAQTTALPTPDIPREDEETETTVRRRGRKRKRKTL</sequence>